<gene>
    <name evidence="6" type="ORF">J2T15_005684</name>
</gene>
<evidence type="ECO:0000256" key="2">
    <source>
        <dbReference type="ARBA" id="ARBA00023001"/>
    </source>
</evidence>
<dbReference type="InterPro" id="IPR005102">
    <property type="entry name" value="Carbo-bd_X2"/>
</dbReference>
<keyword evidence="4" id="KW-0624">Polysaccharide degradation</keyword>
<feature type="domain" description="SLH" evidence="5">
    <location>
        <begin position="1809"/>
        <end position="1868"/>
    </location>
</feature>
<name>A0ABT9U9F0_PAEHA</name>
<proteinExistence type="predicted"/>
<reference evidence="6 7" key="1">
    <citation type="submission" date="2023-07" db="EMBL/GenBank/DDBJ databases">
        <title>Sorghum-associated microbial communities from plants grown in Nebraska, USA.</title>
        <authorList>
            <person name="Schachtman D."/>
        </authorList>
    </citation>
    <scope>NUCLEOTIDE SEQUENCE [LARGE SCALE GENOMIC DNA]</scope>
    <source>
        <strain evidence="6 7">CC482</strain>
    </source>
</reference>
<keyword evidence="3" id="KW-0119">Carbohydrate metabolism</keyword>
<dbReference type="InterPro" id="IPR036278">
    <property type="entry name" value="Sialidase_sf"/>
</dbReference>
<keyword evidence="2" id="KW-0136">Cellulose degradation</keyword>
<dbReference type="SUPFAM" id="SSF50939">
    <property type="entry name" value="Sialidases"/>
    <property type="match status" value="1"/>
</dbReference>
<organism evidence="6 7">
    <name type="scientific">Paenibacillus harenae</name>
    <dbReference type="NCBI Taxonomy" id="306543"/>
    <lineage>
        <taxon>Bacteria</taxon>
        <taxon>Bacillati</taxon>
        <taxon>Bacillota</taxon>
        <taxon>Bacilli</taxon>
        <taxon>Bacillales</taxon>
        <taxon>Paenibacillaceae</taxon>
        <taxon>Paenibacillus</taxon>
    </lineage>
</organism>
<comment type="caution">
    <text evidence="6">The sequence shown here is derived from an EMBL/GenBank/DDBJ whole genome shotgun (WGS) entry which is preliminary data.</text>
</comment>
<dbReference type="EMBL" id="JAUSSU010000017">
    <property type="protein sequence ID" value="MDQ0116208.1"/>
    <property type="molecule type" value="Genomic_DNA"/>
</dbReference>
<evidence type="ECO:0000256" key="1">
    <source>
        <dbReference type="ARBA" id="ARBA00022729"/>
    </source>
</evidence>
<sequence length="1868" mass="194439">MHISSLYRFQKSLCCSLVFLLVLMVSGVGYFAPVANAAASAWEDLNPDPAGTEDFNYELYIIAHGNGEWFTTGTTFLGYSTNGTTWVHPEESTVVDSELINSVAYAGDRWVAAGQSGAILTSPVSPANPLTSWTLHAGGAGTGTSENLWDVAYGEDSGGSPLTILTGENGTIVTSADNVNWNSAPTKGDGSYLMAAASGNGSFVAAGYDSGFATGVVYYSNDGVTFSAGTIGSGINDVVYAEGKFVAVGDGGYIATSTNGQTWTPRTNPSGGSDDLLGIAYGTGKFVAVGDNGDIVSSEDGMIWASETPKTTGDFDSVAYGDNRFVIVGPAGLMQTAADPNSIISPTTGSFDKKATAQADVTTTMTLNGNSIASIVNGGASLTEGTDYTVSGSTVTIKKEYLAAQPSGTTTLTFNFSAGATQTLTITVTDTTPRINPTTGSFDKKTSAQANVTTTMTLNGHTLNSITNGGATLTANTDYTVSGSTVTIKKEYLATQPEGTTNLTFNFNGAMTQTIAITVVDTTPQNSTISPTTGGFDKKTTAQADVTTTMTLKGNMFSSITNGAATLQAGTDYTVTGGTNVAIRKEYLASQPIGTTTLTFNFSAGLTQTLTISITDTTPTISPTSGSFDKKTTVQTDVTTTMTLNSHTLTNIANGGAALVADTDYTVSGNTITIKKDYLATQPVGTTSLIFNFSGAMTQTLTIAVNDTTPTINPTSGSFDKMTNAQSDVSTVMTFNSHTLTGIANGGAALVADTDYTVSGNTVTIKKDYLAAQPVGTTTLSFAFSGGITKTLAITVNDTTPVISPTTGSFDKITSAQSDVTTTMTLNGHTLGSITNGGSTLSASTDYSVSGNTVTIKKEYLAAQPLGTTTLTLQFSSGTSQTIAITVSDTTPTISPETGSFDKKTSLQADVTTIMALNGHTLSSIVNGGTTLEANTDYTVSGGTTVTIKKEYLALQSVGTTTLTFNFSGGISQALTITISDTSPTINPTTGSFDKKTSAMADVTTSMTLNGHTVNGISNGGSTLIADTDYTVSGSIVTIKKEYLAGQPVGTTSLTIQFSGGFAQTLTITISDTTPTISPATGSFDKMSTAQADVTTTMTLNGHTLSSIANGGSTLVAGTDYTVFGGTTITIKKEYLAAQPIGTTSLTFTFSGGITRTLTVSVMDTTPVISPTTGSFDKLASAQADVMSTMTLNGHTLNSITNGGETLAAVTDYTVSSGTTVTIKKEYLAAQTVGITSLVFHFSSGTTRTLEITVSDTTPIISPATGSFDKKTTAWADVTTTMTLNGHTLSSIANGGVSLVANTDYTVSGNALTIKKEYMATQPVGSTNLTLHFSSGTSLLLTITVSDTTPIITPSTGNFDRKTSAQADVTTVMTLNGHTLNSIANGVTTLVANTDYTVTGSTVMIKMEYLAKQPVGTTTLTFTFSGGITQTLVIAIRHTTRPPTTPEIPTVGVEVLVNEKVVIAGTATTASIDGRTVTTLAVDSQRLDEKLQGEGLFPTITILAGNSTSDIVIGELDGQLIKILEQKKAVLKMKTEQAIYTLPAGLIDIDSIAKRFGESVQLKQLKFQIVVAKPEANTLKVAENSAAKNGFTVMVPPLDFKVRVKYNDTEIEITRFKAFVERMIAIPGSVEPSKITTGVVIEPDGTVRHVPTKVVSIDGKTYAKVNSLTDSIYALVWHPFEFKDVANHWAKDAINDLGSRMVLTGNGDGGFNPNQLITRAEFTTIVVNALGLKQEGGNNVFKDVKSSDWFGSAVLTAHEYGLISGNADGKFRPNDRITREQAMSIISKAMALTGLKAKLPAYAPIKELLRTYEDAESASGWAVSGIADCLQAGIVSGRTASTLAPKSNITKAEVAVMIQRLLIKSDLI</sequence>
<dbReference type="SUPFAM" id="SSF81296">
    <property type="entry name" value="E set domains"/>
    <property type="match status" value="12"/>
</dbReference>
<evidence type="ECO:0000259" key="5">
    <source>
        <dbReference type="PROSITE" id="PS51272"/>
    </source>
</evidence>
<dbReference type="InterPro" id="IPR014756">
    <property type="entry name" value="Ig_E-set"/>
</dbReference>
<accession>A0ABT9U9F0</accession>
<dbReference type="InterPro" id="IPR051465">
    <property type="entry name" value="Cell_Envelope_Struct_Comp"/>
</dbReference>
<protein>
    <recommendedName>
        <fullName evidence="5">SLH domain-containing protein</fullName>
    </recommendedName>
</protein>
<dbReference type="PANTHER" id="PTHR43308">
    <property type="entry name" value="OUTER MEMBRANE PROTEIN ALPHA-RELATED"/>
    <property type="match status" value="1"/>
</dbReference>
<dbReference type="InterPro" id="IPR001119">
    <property type="entry name" value="SLH_dom"/>
</dbReference>
<evidence type="ECO:0000313" key="6">
    <source>
        <dbReference type="EMBL" id="MDQ0116208.1"/>
    </source>
</evidence>
<dbReference type="Gene3D" id="2.60.40.10">
    <property type="entry name" value="Immunoglobulins"/>
    <property type="match status" value="12"/>
</dbReference>
<evidence type="ECO:0000313" key="7">
    <source>
        <dbReference type="Proteomes" id="UP001229346"/>
    </source>
</evidence>
<feature type="domain" description="SLH" evidence="5">
    <location>
        <begin position="1677"/>
        <end position="1740"/>
    </location>
</feature>
<evidence type="ECO:0000256" key="4">
    <source>
        <dbReference type="ARBA" id="ARBA00023326"/>
    </source>
</evidence>
<keyword evidence="7" id="KW-1185">Reference proteome</keyword>
<feature type="domain" description="SLH" evidence="5">
    <location>
        <begin position="1741"/>
        <end position="1800"/>
    </location>
</feature>
<dbReference type="Pfam" id="PF03442">
    <property type="entry name" value="CBM_X2"/>
    <property type="match status" value="12"/>
</dbReference>
<dbReference type="Pfam" id="PF00395">
    <property type="entry name" value="SLH"/>
    <property type="match status" value="3"/>
</dbReference>
<dbReference type="InterPro" id="IPR013783">
    <property type="entry name" value="Ig-like_fold"/>
</dbReference>
<dbReference type="Proteomes" id="UP001229346">
    <property type="component" value="Unassembled WGS sequence"/>
</dbReference>
<keyword evidence="1" id="KW-0732">Signal</keyword>
<dbReference type="PROSITE" id="PS51272">
    <property type="entry name" value="SLH"/>
    <property type="match status" value="3"/>
</dbReference>
<evidence type="ECO:0000256" key="3">
    <source>
        <dbReference type="ARBA" id="ARBA00023277"/>
    </source>
</evidence>
<dbReference type="RefSeq" id="WP_307208253.1">
    <property type="nucleotide sequence ID" value="NZ_JAUSSU010000017.1"/>
</dbReference>